<sequence>MRGQIRQSLSGYYDVMTSDGQEYRTRARGNFRKKKQTPLVGDFVDFKAEKADEGYILGIQSRKNQLVRPPVANVDKAVVVTACVEPDFSANLLDRQLVMLASNGIEPLIYFSKYDLVSTADQRQVLAEIATYYRQYYPTFIPQTPAEQKQVQAELLSELQGQVCVVMGQTGAGKSTLLNQLDPALQLETGEVSKALSRGKHTTRKVSLLDIHGALIADTPGFSSFELSNLTKEDLPRLYPDFQEYTTACKFRGCSHIKEPQCAVRDAVASEKIWSSRYENYLQFYKMVVDDEKKKYR</sequence>
<dbReference type="InterPro" id="IPR004881">
    <property type="entry name" value="Ribosome_biogen_GTPase_RsgA"/>
</dbReference>
<dbReference type="CDD" id="cd04466">
    <property type="entry name" value="S1_YloQ_GTPase"/>
    <property type="match status" value="1"/>
</dbReference>
<dbReference type="InterPro" id="IPR031944">
    <property type="entry name" value="RsgA_N"/>
</dbReference>
<keyword evidence="4 10" id="KW-0699">rRNA-binding</keyword>
<dbReference type="InterPro" id="IPR012340">
    <property type="entry name" value="NA-bd_OB-fold"/>
</dbReference>
<name>A0A7H9ENT1_9LACO</name>
<comment type="subcellular location">
    <subcellularLocation>
        <location evidence="10">Cytoplasm</location>
    </subcellularLocation>
</comment>
<gene>
    <name evidence="10 13" type="primary">rsgA</name>
    <name evidence="13" type="ORF">GTO87_03865</name>
</gene>
<feature type="domain" description="CP-type G" evidence="12">
    <location>
        <begin position="63"/>
        <end position="225"/>
    </location>
</feature>
<keyword evidence="7 10" id="KW-0862">Zinc</keyword>
<dbReference type="GO" id="GO:0042274">
    <property type="term" value="P:ribosomal small subunit biogenesis"/>
    <property type="evidence" value="ECO:0007669"/>
    <property type="project" value="UniProtKB-UniRule"/>
</dbReference>
<feature type="binding site" evidence="10">
    <location>
        <position position="262"/>
    </location>
    <ligand>
        <name>Zn(2+)</name>
        <dbReference type="ChEBI" id="CHEBI:29105"/>
    </ligand>
</feature>
<keyword evidence="2 10" id="KW-0690">Ribosome biogenesis</keyword>
<evidence type="ECO:0000256" key="2">
    <source>
        <dbReference type="ARBA" id="ARBA00022517"/>
    </source>
</evidence>
<organism evidence="13 14">
    <name type="scientific">Ligilactobacillus saerimneri</name>
    <dbReference type="NCBI Taxonomy" id="228229"/>
    <lineage>
        <taxon>Bacteria</taxon>
        <taxon>Bacillati</taxon>
        <taxon>Bacillota</taxon>
        <taxon>Bacilli</taxon>
        <taxon>Lactobacillales</taxon>
        <taxon>Lactobacillaceae</taxon>
        <taxon>Ligilactobacillus</taxon>
    </lineage>
</organism>
<dbReference type="InterPro" id="IPR030378">
    <property type="entry name" value="G_CP_dom"/>
</dbReference>
<dbReference type="PANTHER" id="PTHR32120">
    <property type="entry name" value="SMALL RIBOSOMAL SUBUNIT BIOGENESIS GTPASE RSGA"/>
    <property type="match status" value="1"/>
</dbReference>
<dbReference type="NCBIfam" id="TIGR00157">
    <property type="entry name" value="ribosome small subunit-dependent GTPase A"/>
    <property type="match status" value="1"/>
</dbReference>
<evidence type="ECO:0000313" key="13">
    <source>
        <dbReference type="EMBL" id="QLL78795.1"/>
    </source>
</evidence>
<keyword evidence="6 10" id="KW-0378">Hydrolase</keyword>
<dbReference type="Gene3D" id="1.10.40.50">
    <property type="entry name" value="Probable gtpase engc, domain 3"/>
    <property type="match status" value="1"/>
</dbReference>
<dbReference type="GO" id="GO:0019843">
    <property type="term" value="F:rRNA binding"/>
    <property type="evidence" value="ECO:0007669"/>
    <property type="project" value="UniProtKB-KW"/>
</dbReference>
<dbReference type="Proteomes" id="UP000510886">
    <property type="component" value="Chromosome"/>
</dbReference>
<feature type="binding site" evidence="10">
    <location>
        <position position="256"/>
    </location>
    <ligand>
        <name>Zn(2+)</name>
        <dbReference type="ChEBI" id="CHEBI:29105"/>
    </ligand>
</feature>
<dbReference type="PROSITE" id="PS51721">
    <property type="entry name" value="G_CP"/>
    <property type="match status" value="1"/>
</dbReference>
<evidence type="ECO:0000256" key="6">
    <source>
        <dbReference type="ARBA" id="ARBA00022801"/>
    </source>
</evidence>
<comment type="cofactor">
    <cofactor evidence="10">
        <name>Zn(2+)</name>
        <dbReference type="ChEBI" id="CHEBI:29105"/>
    </cofactor>
    <text evidence="10">Binds 1 zinc ion per subunit.</text>
</comment>
<dbReference type="SUPFAM" id="SSF52540">
    <property type="entry name" value="P-loop containing nucleoside triphosphate hydrolases"/>
    <property type="match status" value="1"/>
</dbReference>
<comment type="similarity">
    <text evidence="10">Belongs to the TRAFAC class YlqF/YawG GTPase family. RsgA subfamily.</text>
</comment>
<dbReference type="EMBL" id="CP047418">
    <property type="protein sequence ID" value="QLL78795.1"/>
    <property type="molecule type" value="Genomic_DNA"/>
</dbReference>
<dbReference type="Pfam" id="PF03193">
    <property type="entry name" value="RsgA_GTPase"/>
    <property type="match status" value="1"/>
</dbReference>
<reference evidence="13 14" key="1">
    <citation type="submission" date="2020-01" db="EMBL/GenBank/DDBJ databases">
        <title>Complete and circular genome sequences of six lactobacillus isolates from horses.</title>
        <authorList>
            <person name="Hassan H.M."/>
        </authorList>
    </citation>
    <scope>NUCLEOTIDE SEQUENCE [LARGE SCALE GENOMIC DNA]</scope>
    <source>
        <strain evidence="13 14">1A</strain>
    </source>
</reference>
<keyword evidence="3 10" id="KW-0479">Metal-binding</keyword>
<dbReference type="InterPro" id="IPR027417">
    <property type="entry name" value="P-loop_NTPase"/>
</dbReference>
<keyword evidence="1 10" id="KW-0963">Cytoplasm</keyword>
<feature type="binding site" evidence="10">
    <location>
        <position position="254"/>
    </location>
    <ligand>
        <name>Zn(2+)</name>
        <dbReference type="ChEBI" id="CHEBI:29105"/>
    </ligand>
</feature>
<evidence type="ECO:0000256" key="4">
    <source>
        <dbReference type="ARBA" id="ARBA00022730"/>
    </source>
</evidence>
<dbReference type="GO" id="GO:0046872">
    <property type="term" value="F:metal ion binding"/>
    <property type="evidence" value="ECO:0007669"/>
    <property type="project" value="UniProtKB-KW"/>
</dbReference>
<dbReference type="InterPro" id="IPR010914">
    <property type="entry name" value="RsgA_GTPase_dom"/>
</dbReference>
<evidence type="ECO:0000259" key="12">
    <source>
        <dbReference type="PROSITE" id="PS51721"/>
    </source>
</evidence>
<evidence type="ECO:0000256" key="8">
    <source>
        <dbReference type="ARBA" id="ARBA00022884"/>
    </source>
</evidence>
<evidence type="ECO:0000256" key="1">
    <source>
        <dbReference type="ARBA" id="ARBA00022490"/>
    </source>
</evidence>
<dbReference type="Gene3D" id="3.40.50.300">
    <property type="entry name" value="P-loop containing nucleotide triphosphate hydrolases"/>
    <property type="match status" value="1"/>
</dbReference>
<dbReference type="KEGG" id="lsw:GTO87_03865"/>
<dbReference type="Pfam" id="PF16745">
    <property type="entry name" value="RsgA_N"/>
    <property type="match status" value="1"/>
</dbReference>
<dbReference type="GO" id="GO:0003924">
    <property type="term" value="F:GTPase activity"/>
    <property type="evidence" value="ECO:0007669"/>
    <property type="project" value="UniProtKB-UniRule"/>
</dbReference>
<feature type="binding site" evidence="10">
    <location>
        <position position="249"/>
    </location>
    <ligand>
        <name>Zn(2+)</name>
        <dbReference type="ChEBI" id="CHEBI:29105"/>
    </ligand>
</feature>
<dbReference type="Gene3D" id="2.40.50.140">
    <property type="entry name" value="Nucleic acid-binding proteins"/>
    <property type="match status" value="1"/>
</dbReference>
<dbReference type="PROSITE" id="PS50936">
    <property type="entry name" value="ENGC_GTPASE"/>
    <property type="match status" value="1"/>
</dbReference>
<feature type="binding site" evidence="10">
    <location>
        <begin position="168"/>
        <end position="176"/>
    </location>
    <ligand>
        <name>GTP</name>
        <dbReference type="ChEBI" id="CHEBI:37565"/>
    </ligand>
</feature>
<dbReference type="PANTHER" id="PTHR32120:SF11">
    <property type="entry name" value="SMALL RIBOSOMAL SUBUNIT BIOGENESIS GTPASE RSGA 1, MITOCHONDRIAL-RELATED"/>
    <property type="match status" value="1"/>
</dbReference>
<dbReference type="GO" id="GO:0005737">
    <property type="term" value="C:cytoplasm"/>
    <property type="evidence" value="ECO:0007669"/>
    <property type="project" value="UniProtKB-SubCell"/>
</dbReference>
<keyword evidence="5 10" id="KW-0547">Nucleotide-binding</keyword>
<keyword evidence="8 10" id="KW-0694">RNA-binding</keyword>
<evidence type="ECO:0000259" key="11">
    <source>
        <dbReference type="PROSITE" id="PS50936"/>
    </source>
</evidence>
<feature type="domain" description="EngC GTPase" evidence="11">
    <location>
        <begin position="72"/>
        <end position="223"/>
    </location>
</feature>
<proteinExistence type="inferred from homology"/>
<evidence type="ECO:0000256" key="10">
    <source>
        <dbReference type="HAMAP-Rule" id="MF_01820"/>
    </source>
</evidence>
<evidence type="ECO:0000256" key="5">
    <source>
        <dbReference type="ARBA" id="ARBA00022741"/>
    </source>
</evidence>
<comment type="subunit">
    <text evidence="10">Monomer. Associates with 30S ribosomal subunit, binds 16S rRNA.</text>
</comment>
<dbReference type="CDD" id="cd01854">
    <property type="entry name" value="YjeQ_EngC"/>
    <property type="match status" value="1"/>
</dbReference>
<evidence type="ECO:0000313" key="14">
    <source>
        <dbReference type="Proteomes" id="UP000510886"/>
    </source>
</evidence>
<comment type="function">
    <text evidence="10">One of several proteins that assist in the late maturation steps of the functional core of the 30S ribosomal subunit. Helps release RbfA from mature subunits. May play a role in the assembly of ribosomal proteins into the subunit. Circularly permuted GTPase that catalyzes slow GTP hydrolysis, GTPase activity is stimulated by the 30S ribosomal subunit.</text>
</comment>
<protein>
    <recommendedName>
        <fullName evidence="10">Small ribosomal subunit biogenesis GTPase RsgA</fullName>
        <ecNumber evidence="10">3.6.1.-</ecNumber>
    </recommendedName>
</protein>
<evidence type="ECO:0000256" key="7">
    <source>
        <dbReference type="ARBA" id="ARBA00022833"/>
    </source>
</evidence>
<dbReference type="HAMAP" id="MF_01820">
    <property type="entry name" value="GTPase_RsgA"/>
    <property type="match status" value="1"/>
</dbReference>
<evidence type="ECO:0000256" key="3">
    <source>
        <dbReference type="ARBA" id="ARBA00022723"/>
    </source>
</evidence>
<dbReference type="GO" id="GO:0005525">
    <property type="term" value="F:GTP binding"/>
    <property type="evidence" value="ECO:0007669"/>
    <property type="project" value="UniProtKB-UniRule"/>
</dbReference>
<dbReference type="AlphaFoldDB" id="A0A7H9ENT1"/>
<dbReference type="EC" id="3.6.1.-" evidence="10"/>
<evidence type="ECO:0000256" key="9">
    <source>
        <dbReference type="ARBA" id="ARBA00023134"/>
    </source>
</evidence>
<dbReference type="SUPFAM" id="SSF50249">
    <property type="entry name" value="Nucleic acid-binding proteins"/>
    <property type="match status" value="1"/>
</dbReference>
<accession>A0A7H9ENT1</accession>
<feature type="binding site" evidence="10">
    <location>
        <begin position="112"/>
        <end position="115"/>
    </location>
    <ligand>
        <name>GTP</name>
        <dbReference type="ChEBI" id="CHEBI:37565"/>
    </ligand>
</feature>
<keyword evidence="9 10" id="KW-0342">GTP-binding</keyword>